<dbReference type="AlphaFoldDB" id="A0A1Y5EEM6"/>
<evidence type="ECO:0000256" key="1">
    <source>
        <dbReference type="SAM" id="SignalP"/>
    </source>
</evidence>
<gene>
    <name evidence="2" type="ORF">A9Q75_08445</name>
</gene>
<dbReference type="Proteomes" id="UP000243053">
    <property type="component" value="Unassembled WGS sequence"/>
</dbReference>
<comment type="caution">
    <text evidence="2">The sequence shown here is derived from an EMBL/GenBank/DDBJ whole genome shotgun (WGS) entry which is preliminary data.</text>
</comment>
<dbReference type="InterPro" id="IPR013783">
    <property type="entry name" value="Ig-like_fold"/>
</dbReference>
<sequence length="458" mass="51025">MRSTLKARILFVLLLSQLTFSINANATQTFEQAYAPIDVSGITIFIPIELIPDSAEYLTIKNTNNQSLLEWNALQGATNYILEHKVNGTWIILDDNVQSNSYTASIYDGPEFRVSSCHQYGCSASQSINNWANVVLQIRSFQATDYQISGNDTVEISWDILGASKVQLQSNKGHNYDNLSPRSSKRVSTNDLTTFTLTASGFGSQISQKLSIIKPVPKPEVIIPQSSIYLQPLYDLGLEPIERSLLVGKNNHNYVADLQKKLHRVSDTGQIIWTRDLPGLIANQPAYLTDANGEAFLFFALSKSNLIDTNVAGQFCRLKVDNQDFSCFNLTNNAIAGPTVYIEHGIITSNPRLFLIDVKGLLHEFLPFEKESLQLIGSQQLLQNQSPIRVLTTPQVNPFTKQFIVRTEHNDFLAYPVPTSESFINQSISAISNVFSSEAAQANEQPVQTNAVWSRKLN</sequence>
<name>A0A1Y5EEM6_COLPS</name>
<feature type="signal peptide" evidence="1">
    <location>
        <begin position="1"/>
        <end position="26"/>
    </location>
</feature>
<protein>
    <submittedName>
        <fullName evidence="2">Uncharacterized protein</fullName>
    </submittedName>
</protein>
<dbReference type="EMBL" id="MAAF01000053">
    <property type="protein sequence ID" value="OUR81141.1"/>
    <property type="molecule type" value="Genomic_DNA"/>
</dbReference>
<evidence type="ECO:0000313" key="3">
    <source>
        <dbReference type="Proteomes" id="UP000243053"/>
    </source>
</evidence>
<dbReference type="Gene3D" id="2.60.40.10">
    <property type="entry name" value="Immunoglobulins"/>
    <property type="match status" value="1"/>
</dbReference>
<feature type="chain" id="PRO_5012192966" evidence="1">
    <location>
        <begin position="27"/>
        <end position="458"/>
    </location>
</feature>
<accession>A0A1Y5EEM6</accession>
<keyword evidence="1" id="KW-0732">Signal</keyword>
<proteinExistence type="predicted"/>
<reference evidence="3" key="1">
    <citation type="journal article" date="2017" name="Proc. Natl. Acad. Sci. U.S.A.">
        <title>Simulation of Deepwater Horizon oil plume reveals substrate specialization within a complex community of hydrocarbon degraders.</title>
        <authorList>
            <person name="Hu P."/>
            <person name="Dubinsky E.A."/>
            <person name="Probst A.J."/>
            <person name="Wang J."/>
            <person name="Sieber C.M.K."/>
            <person name="Tom L.M."/>
            <person name="Gardinali P."/>
            <person name="Banfield J.F."/>
            <person name="Atlas R.M."/>
            <person name="Andersen G.L."/>
        </authorList>
    </citation>
    <scope>NUCLEOTIDE SEQUENCE [LARGE SCALE GENOMIC DNA]</scope>
</reference>
<organism evidence="2 3">
    <name type="scientific">Colwellia psychrerythraea</name>
    <name type="common">Vibrio psychroerythus</name>
    <dbReference type="NCBI Taxonomy" id="28229"/>
    <lineage>
        <taxon>Bacteria</taxon>
        <taxon>Pseudomonadati</taxon>
        <taxon>Pseudomonadota</taxon>
        <taxon>Gammaproteobacteria</taxon>
        <taxon>Alteromonadales</taxon>
        <taxon>Colwelliaceae</taxon>
        <taxon>Colwellia</taxon>
    </lineage>
</organism>
<evidence type="ECO:0000313" key="2">
    <source>
        <dbReference type="EMBL" id="OUR81141.1"/>
    </source>
</evidence>